<gene>
    <name evidence="3" type="primary">RvY_02792</name>
    <name evidence="3" type="synonym">RvY_02792.2</name>
    <name evidence="3" type="ORF">RvY_02792-2</name>
</gene>
<protein>
    <recommendedName>
        <fullName evidence="2">Kazal-like domain-containing protein</fullName>
    </recommendedName>
</protein>
<organism evidence="3 4">
    <name type="scientific">Ramazzottius varieornatus</name>
    <name type="common">Water bear</name>
    <name type="synonym">Tardigrade</name>
    <dbReference type="NCBI Taxonomy" id="947166"/>
    <lineage>
        <taxon>Eukaryota</taxon>
        <taxon>Metazoa</taxon>
        <taxon>Ecdysozoa</taxon>
        <taxon>Tardigrada</taxon>
        <taxon>Eutardigrada</taxon>
        <taxon>Parachela</taxon>
        <taxon>Hypsibioidea</taxon>
        <taxon>Ramazzottiidae</taxon>
        <taxon>Ramazzottius</taxon>
    </lineage>
</organism>
<feature type="domain" description="Kazal-like" evidence="2">
    <location>
        <begin position="18"/>
        <end position="68"/>
    </location>
</feature>
<dbReference type="PROSITE" id="PS51465">
    <property type="entry name" value="KAZAL_2"/>
    <property type="match status" value="1"/>
</dbReference>
<proteinExistence type="predicted"/>
<evidence type="ECO:0000313" key="4">
    <source>
        <dbReference type="Proteomes" id="UP000186922"/>
    </source>
</evidence>
<keyword evidence="4" id="KW-1185">Reference proteome</keyword>
<sequence>MDKLLLLLATIVASIVYTTADLVCDCSGKLGTLPVCGTDNFTYHNACILKEAQQTDIKLGRRCSGECPCPTDKVPSFCNSDSLNEDEFHGFSATDFDGDFDPARMVDIIGVEHAPYGEDHLRHMFFSGMGRVTARPTASSKPNPSAPLPTSKVCMTDGNTLPNMKVAYCLLRTTPDAELGVRCLGDCMDCAKQPPCPVEKKPAPKLRAAITSTH</sequence>
<dbReference type="OrthoDB" id="88467at2759"/>
<dbReference type="SMART" id="SM00280">
    <property type="entry name" value="KAZAL"/>
    <property type="match status" value="1"/>
</dbReference>
<evidence type="ECO:0000256" key="1">
    <source>
        <dbReference type="SAM" id="SignalP"/>
    </source>
</evidence>
<dbReference type="EMBL" id="BDGG01000001">
    <property type="protein sequence ID" value="GAU90368.1"/>
    <property type="molecule type" value="Genomic_DNA"/>
</dbReference>
<dbReference type="AlphaFoldDB" id="A0A1D1UW38"/>
<feature type="signal peptide" evidence="1">
    <location>
        <begin position="1"/>
        <end position="20"/>
    </location>
</feature>
<evidence type="ECO:0000313" key="3">
    <source>
        <dbReference type="EMBL" id="GAU90368.1"/>
    </source>
</evidence>
<dbReference type="Proteomes" id="UP000186922">
    <property type="component" value="Unassembled WGS sequence"/>
</dbReference>
<dbReference type="InterPro" id="IPR036058">
    <property type="entry name" value="Kazal_dom_sf"/>
</dbReference>
<dbReference type="Gene3D" id="3.30.60.30">
    <property type="match status" value="1"/>
</dbReference>
<dbReference type="Pfam" id="PF00050">
    <property type="entry name" value="Kazal_1"/>
    <property type="match status" value="1"/>
</dbReference>
<evidence type="ECO:0000259" key="2">
    <source>
        <dbReference type="PROSITE" id="PS51465"/>
    </source>
</evidence>
<name>A0A1D1UW38_RAMVA</name>
<dbReference type="InterPro" id="IPR002350">
    <property type="entry name" value="Kazal_dom"/>
</dbReference>
<dbReference type="SUPFAM" id="SSF100895">
    <property type="entry name" value="Kazal-type serine protease inhibitors"/>
    <property type="match status" value="1"/>
</dbReference>
<comment type="caution">
    <text evidence="3">The sequence shown here is derived from an EMBL/GenBank/DDBJ whole genome shotgun (WGS) entry which is preliminary data.</text>
</comment>
<feature type="chain" id="PRO_5008897678" description="Kazal-like domain-containing protein" evidence="1">
    <location>
        <begin position="21"/>
        <end position="214"/>
    </location>
</feature>
<keyword evidence="1" id="KW-0732">Signal</keyword>
<accession>A0A1D1UW38</accession>
<reference evidence="3 4" key="1">
    <citation type="journal article" date="2016" name="Nat. Commun.">
        <title>Extremotolerant tardigrade genome and improved radiotolerance of human cultured cells by tardigrade-unique protein.</title>
        <authorList>
            <person name="Hashimoto T."/>
            <person name="Horikawa D.D."/>
            <person name="Saito Y."/>
            <person name="Kuwahara H."/>
            <person name="Kozuka-Hata H."/>
            <person name="Shin-I T."/>
            <person name="Minakuchi Y."/>
            <person name="Ohishi K."/>
            <person name="Motoyama A."/>
            <person name="Aizu T."/>
            <person name="Enomoto A."/>
            <person name="Kondo K."/>
            <person name="Tanaka S."/>
            <person name="Hara Y."/>
            <person name="Koshikawa S."/>
            <person name="Sagara H."/>
            <person name="Miura T."/>
            <person name="Yokobori S."/>
            <person name="Miyagawa K."/>
            <person name="Suzuki Y."/>
            <person name="Kubo T."/>
            <person name="Oyama M."/>
            <person name="Kohara Y."/>
            <person name="Fujiyama A."/>
            <person name="Arakawa K."/>
            <person name="Katayama T."/>
            <person name="Toyoda A."/>
            <person name="Kunieda T."/>
        </authorList>
    </citation>
    <scope>NUCLEOTIDE SEQUENCE [LARGE SCALE GENOMIC DNA]</scope>
    <source>
        <strain evidence="3 4">YOKOZUNA-1</strain>
    </source>
</reference>